<name>A0A344UTR6_9ACTN</name>
<dbReference type="OrthoDB" id="3267840at2"/>
<proteinExistence type="predicted"/>
<evidence type="ECO:0000259" key="1">
    <source>
        <dbReference type="Pfam" id="PF13490"/>
    </source>
</evidence>
<dbReference type="AlphaFoldDB" id="A0A344UTR6"/>
<accession>A0A344UTR6</accession>
<protein>
    <submittedName>
        <fullName evidence="2">Anti-sigma factor RsrA</fullName>
    </submittedName>
</protein>
<dbReference type="Proteomes" id="UP000251995">
    <property type="component" value="Chromosome"/>
</dbReference>
<feature type="domain" description="Putative zinc-finger" evidence="1">
    <location>
        <begin position="14"/>
        <end position="47"/>
    </location>
</feature>
<dbReference type="Pfam" id="PF13490">
    <property type="entry name" value="zf-HC2"/>
    <property type="match status" value="1"/>
</dbReference>
<sequence>MIGDERPGCAEQACGWALDHLQEFLHGELSEEAADAFRHHLTACESCMDEADMEAAVSRALKRCQQPVHASVELRMRIVGLHLDG</sequence>
<dbReference type="EMBL" id="CP025198">
    <property type="protein sequence ID" value="AXE38664.1"/>
    <property type="molecule type" value="Genomic_DNA"/>
</dbReference>
<organism evidence="2 3">
    <name type="scientific">Acidipropionibacterium virtanenii</name>
    <dbReference type="NCBI Taxonomy" id="2057246"/>
    <lineage>
        <taxon>Bacteria</taxon>
        <taxon>Bacillati</taxon>
        <taxon>Actinomycetota</taxon>
        <taxon>Actinomycetes</taxon>
        <taxon>Propionibacteriales</taxon>
        <taxon>Propionibacteriaceae</taxon>
        <taxon>Acidipropionibacterium</taxon>
    </lineage>
</organism>
<dbReference type="KEGG" id="acij:JS278_01499"/>
<dbReference type="InterPro" id="IPR027383">
    <property type="entry name" value="Znf_put"/>
</dbReference>
<gene>
    <name evidence="2" type="primary">rsrA</name>
    <name evidence="2" type="ORF">JS278_01499</name>
</gene>
<keyword evidence="3" id="KW-1185">Reference proteome</keyword>
<reference evidence="2 3" key="1">
    <citation type="submission" date="2017-12" db="EMBL/GenBank/DDBJ databases">
        <title>The whole genome sequence of the Acidipropionibacterium virtanenii sp. nov. type strain JS278.</title>
        <authorList>
            <person name="Laine P."/>
            <person name="Deptula P."/>
            <person name="Varmanen P."/>
            <person name="Auvinen P."/>
        </authorList>
    </citation>
    <scope>NUCLEOTIDE SEQUENCE [LARGE SCALE GENOMIC DNA]</scope>
    <source>
        <strain evidence="2 3">JS278</strain>
    </source>
</reference>
<evidence type="ECO:0000313" key="2">
    <source>
        <dbReference type="EMBL" id="AXE38664.1"/>
    </source>
</evidence>
<evidence type="ECO:0000313" key="3">
    <source>
        <dbReference type="Proteomes" id="UP000251995"/>
    </source>
</evidence>
<dbReference type="RefSeq" id="WP_114044640.1">
    <property type="nucleotide sequence ID" value="NZ_CP025198.1"/>
</dbReference>